<dbReference type="eggNOG" id="ENOG502T8J6">
    <property type="taxonomic scope" value="Eukaryota"/>
</dbReference>
<dbReference type="SUPFAM" id="SSF109775">
    <property type="entry name" value="Mannose-6-phosphate receptor binding protein 1 (Tip47), C-terminal domain"/>
    <property type="match status" value="1"/>
</dbReference>
<dbReference type="Proteomes" id="UP000007267">
    <property type="component" value="Unassembled WGS sequence"/>
</dbReference>
<evidence type="ECO:0000256" key="2">
    <source>
        <dbReference type="ARBA" id="ARBA00006311"/>
    </source>
</evidence>
<dbReference type="PIRSF" id="PIRSF036881">
    <property type="entry name" value="PAT"/>
    <property type="match status" value="1"/>
</dbReference>
<protein>
    <recommendedName>
        <fullName evidence="4">Perilipin</fullName>
    </recommendedName>
</protein>
<evidence type="ECO:0000256" key="3">
    <source>
        <dbReference type="ARBA" id="ARBA00022677"/>
    </source>
</evidence>
<evidence type="ECO:0000256" key="4">
    <source>
        <dbReference type="PIRNR" id="PIRNR036881"/>
    </source>
</evidence>
<sequence length="427" mass="46622">SVPSRRTMSEGQTPAAAPESQEQQNTASQVAGLPLFKSTYDMVSSALASAKETHPSIKYVCEAAEKGVTAIAGAAVTGASLAVTVMEPLSPVANEDSCQSLETLPIQEPADKVMTSQQALLTPALSGAKDLLDTEEVDAKDAVNNRMTDVIDVTKETLQGSVETMKSAMTSTAMDSTVCQMARRGVEAVLEKSEGLMDHCLPITDEELATLPVSVEGAEGPAVQHQGYFVQLGSLSAQLRQRAYHHSLGKVRQAKQYMQENFLQFHEVLSLVDSIRQNVDQKLQDSQQKLHRMWLEWSSRPLEGSDDAPSPEPEQVESQTLAMSQSITQQLQDICQSLKASIQGVPSSIEDKVQQVLQNLEELHSSFFTAKSFQDLPSASQSQEKISKTQEIIDELLEYVEYNTPFSWLVGPFTPSGRAYVTPKEEV</sequence>
<reference evidence="7" key="2">
    <citation type="journal article" date="2013" name="Nat. Genet.">
        <title>The draft genomes of soft-shell turtle and green sea turtle yield insights into the development and evolution of the turtle-specific body plan.</title>
        <authorList>
            <person name="Wang Z."/>
            <person name="Pascual-Anaya J."/>
            <person name="Zadissa A."/>
            <person name="Li W."/>
            <person name="Niimura Y."/>
            <person name="Huang Z."/>
            <person name="Li C."/>
            <person name="White S."/>
            <person name="Xiong Z."/>
            <person name="Fang D."/>
            <person name="Wang B."/>
            <person name="Ming Y."/>
            <person name="Chen Y."/>
            <person name="Zheng Y."/>
            <person name="Kuraku S."/>
            <person name="Pignatelli M."/>
            <person name="Herrero J."/>
            <person name="Beal K."/>
            <person name="Nozawa M."/>
            <person name="Li Q."/>
            <person name="Wang J."/>
            <person name="Zhang H."/>
            <person name="Yu L."/>
            <person name="Shigenobu S."/>
            <person name="Wang J."/>
            <person name="Liu J."/>
            <person name="Flicek P."/>
            <person name="Searle S."/>
            <person name="Wang J."/>
            <person name="Kuratani S."/>
            <person name="Yin Y."/>
            <person name="Aken B."/>
            <person name="Zhang G."/>
            <person name="Irie N."/>
        </authorList>
    </citation>
    <scope>NUCLEOTIDE SEQUENCE [LARGE SCALE GENOMIC DNA]</scope>
    <source>
        <strain evidence="7">Daiwa-1</strain>
    </source>
</reference>
<keyword evidence="3" id="KW-0551">Lipid droplet</keyword>
<accession>K7FL39</accession>
<evidence type="ECO:0000313" key="7">
    <source>
        <dbReference type="Proteomes" id="UP000007267"/>
    </source>
</evidence>
<dbReference type="Pfam" id="PF03036">
    <property type="entry name" value="Perilipin"/>
    <property type="match status" value="1"/>
</dbReference>
<evidence type="ECO:0000256" key="5">
    <source>
        <dbReference type="SAM" id="MobiDB-lite"/>
    </source>
</evidence>
<dbReference type="Ensembl" id="ENSPSIT00000008795.1">
    <property type="protein sequence ID" value="ENSPSIP00000008749.1"/>
    <property type="gene ID" value="ENSPSIG00000007913.1"/>
</dbReference>
<dbReference type="EMBL" id="AGCU01022842">
    <property type="status" value="NOT_ANNOTATED_CDS"/>
    <property type="molecule type" value="Genomic_DNA"/>
</dbReference>
<reference evidence="7" key="1">
    <citation type="submission" date="2011-10" db="EMBL/GenBank/DDBJ databases">
        <authorList>
            <consortium name="Soft-shell Turtle Genome Consortium"/>
        </authorList>
    </citation>
    <scope>NUCLEOTIDE SEQUENCE [LARGE SCALE GENOMIC DNA]</scope>
    <source>
        <strain evidence="7">Daiwa-1</strain>
    </source>
</reference>
<proteinExistence type="inferred from homology"/>
<comment type="subcellular location">
    <subcellularLocation>
        <location evidence="1">Lipid droplet</location>
    </subcellularLocation>
</comment>
<feature type="region of interest" description="Disordered" evidence="5">
    <location>
        <begin position="1"/>
        <end position="28"/>
    </location>
</feature>
<dbReference type="InterPro" id="IPR004279">
    <property type="entry name" value="Perilipin"/>
</dbReference>
<reference evidence="6" key="4">
    <citation type="submission" date="2025-09" db="UniProtKB">
        <authorList>
            <consortium name="Ensembl"/>
        </authorList>
    </citation>
    <scope>IDENTIFICATION</scope>
</reference>
<evidence type="ECO:0000313" key="6">
    <source>
        <dbReference type="Ensembl" id="ENSPSIP00000008749.1"/>
    </source>
</evidence>
<dbReference type="PANTHER" id="PTHR14024:SF51">
    <property type="entry name" value="PERILIPIN-RELATED"/>
    <property type="match status" value="1"/>
</dbReference>
<reference evidence="6" key="3">
    <citation type="submission" date="2025-08" db="UniProtKB">
        <authorList>
            <consortium name="Ensembl"/>
        </authorList>
    </citation>
    <scope>IDENTIFICATION</scope>
</reference>
<dbReference type="PANTHER" id="PTHR14024">
    <property type="entry name" value="PERILIPIN"/>
    <property type="match status" value="1"/>
</dbReference>
<comment type="similarity">
    <text evidence="2 4">Belongs to the perilipin family.</text>
</comment>
<evidence type="ECO:0000256" key="1">
    <source>
        <dbReference type="ARBA" id="ARBA00004502"/>
    </source>
</evidence>
<dbReference type="HOGENOM" id="CLU_035133_1_0_1"/>
<dbReference type="GO" id="GO:0005829">
    <property type="term" value="C:cytosol"/>
    <property type="evidence" value="ECO:0007669"/>
    <property type="project" value="TreeGrafter"/>
</dbReference>
<keyword evidence="7" id="KW-1185">Reference proteome</keyword>
<dbReference type="Gene3D" id="3.30.720.170">
    <property type="entry name" value="Perilipin, alpha-beta domain"/>
    <property type="match status" value="1"/>
</dbReference>
<feature type="region of interest" description="Disordered" evidence="5">
    <location>
        <begin position="300"/>
        <end position="319"/>
    </location>
</feature>
<dbReference type="STRING" id="13735.ENSPSIP00000008749"/>
<dbReference type="Gene3D" id="1.20.120.340">
    <property type="entry name" value="Flagellar protein FliS"/>
    <property type="match status" value="1"/>
</dbReference>
<dbReference type="OMA" id="EYVEYNT"/>
<dbReference type="GO" id="GO:0005811">
    <property type="term" value="C:lipid droplet"/>
    <property type="evidence" value="ECO:0007669"/>
    <property type="project" value="UniProtKB-SubCell"/>
</dbReference>
<organism evidence="6 7">
    <name type="scientific">Pelodiscus sinensis</name>
    <name type="common">Chinese softshell turtle</name>
    <name type="synonym">Trionyx sinensis</name>
    <dbReference type="NCBI Taxonomy" id="13735"/>
    <lineage>
        <taxon>Eukaryota</taxon>
        <taxon>Metazoa</taxon>
        <taxon>Chordata</taxon>
        <taxon>Craniata</taxon>
        <taxon>Vertebrata</taxon>
        <taxon>Euteleostomi</taxon>
        <taxon>Archelosauria</taxon>
        <taxon>Testudinata</taxon>
        <taxon>Testudines</taxon>
        <taxon>Cryptodira</taxon>
        <taxon>Trionychia</taxon>
        <taxon>Trionychidae</taxon>
        <taxon>Pelodiscus</taxon>
    </lineage>
</organism>
<feature type="compositionally biased region" description="Polar residues" evidence="5">
    <location>
        <begin position="1"/>
        <end position="12"/>
    </location>
</feature>
<dbReference type="GO" id="GO:0019915">
    <property type="term" value="P:lipid storage"/>
    <property type="evidence" value="ECO:0007669"/>
    <property type="project" value="TreeGrafter"/>
</dbReference>
<dbReference type="AlphaFoldDB" id="K7FL39"/>
<dbReference type="GO" id="GO:0010890">
    <property type="term" value="P:positive regulation of triglyceride storage"/>
    <property type="evidence" value="ECO:0007669"/>
    <property type="project" value="TreeGrafter"/>
</dbReference>
<name>K7FL39_PELSI</name>
<dbReference type="GeneTree" id="ENSGT00950000182920"/>